<dbReference type="SUPFAM" id="SSF53335">
    <property type="entry name" value="S-adenosyl-L-methionine-dependent methyltransferases"/>
    <property type="match status" value="1"/>
</dbReference>
<dbReference type="Gene3D" id="3.40.50.12710">
    <property type="match status" value="1"/>
</dbReference>
<dbReference type="InterPro" id="IPR038375">
    <property type="entry name" value="NDUFAF7_sf"/>
</dbReference>
<proteinExistence type="predicted"/>
<dbReference type="InterPro" id="IPR003788">
    <property type="entry name" value="NDUFAF7"/>
</dbReference>
<dbReference type="AlphaFoldDB" id="I3EAG1"/>
<keyword evidence="1" id="KW-0489">Methyltransferase</keyword>
<dbReference type="GO" id="GO:0032259">
    <property type="term" value="P:methylation"/>
    <property type="evidence" value="ECO:0007669"/>
    <property type="project" value="UniProtKB-KW"/>
</dbReference>
<sequence length="369" mass="43658">MFHYLKKLIQSKPEKMISYAQYIAEALYHPEHGYYMREGEKIGRNGDFITTSNISDIYGRAIAKWYRKLVQEYDLPSSVCEIGAGNGRFAMAFLKEWHREHHLPLRYFIVETSPYHLKKQRDLVTNFPNVKQIYNFEEIKPFKGMVFSNELFDALPVHVIERNEGMLYEIMIAVENNELIEKKVPLDNEQILCFIKKNKIVLNENQRIEIPLEMERMLARISNMMEKGLVVTADYGYTTDEWMEPHRRDGSLRGYYKHKMFHDVLKHPGKMDITSHVHFDALKREGEELGLRFLIKQRQDEFLLSIGLLKELEENYDPNPFSETSKRNRAIRSLILPDEMSGSFHIMIQQKNLHIYPNQLFQFNKKSNG</sequence>
<dbReference type="PANTHER" id="PTHR12049:SF7">
    <property type="entry name" value="PROTEIN ARGININE METHYLTRANSFERASE NDUFAF7, MITOCHONDRIAL"/>
    <property type="match status" value="1"/>
</dbReference>
<evidence type="ECO:0000313" key="3">
    <source>
        <dbReference type="EMBL" id="AIE60722.1"/>
    </source>
</evidence>
<protein>
    <recommendedName>
        <fullName evidence="5">Cytoplasmic protein</fullName>
    </recommendedName>
</protein>
<dbReference type="HOGENOM" id="CLU_024840_1_1_9"/>
<accession>I3EAG1</accession>
<evidence type="ECO:0000313" key="4">
    <source>
        <dbReference type="Proteomes" id="UP000027602"/>
    </source>
</evidence>
<keyword evidence="2" id="KW-0808">Transferase</keyword>
<dbReference type="InterPro" id="IPR029063">
    <property type="entry name" value="SAM-dependent_MTases_sf"/>
</dbReference>
<dbReference type="Proteomes" id="UP000027602">
    <property type="component" value="Chromosome"/>
</dbReference>
<dbReference type="KEGG" id="bmet:BMMGA3_11635"/>
<organism evidence="3 4">
    <name type="scientific">Bacillus methanolicus (strain MGA3 / ATCC 53907)</name>
    <dbReference type="NCBI Taxonomy" id="796606"/>
    <lineage>
        <taxon>Bacteria</taxon>
        <taxon>Bacillati</taxon>
        <taxon>Bacillota</taxon>
        <taxon>Bacilli</taxon>
        <taxon>Bacillales</taxon>
        <taxon>Bacillaceae</taxon>
        <taxon>Bacillus</taxon>
    </lineage>
</organism>
<dbReference type="Pfam" id="PF02636">
    <property type="entry name" value="Methyltransf_28"/>
    <property type="match status" value="1"/>
</dbReference>
<name>I3EAG1_BACMM</name>
<evidence type="ECO:0000256" key="2">
    <source>
        <dbReference type="ARBA" id="ARBA00022679"/>
    </source>
</evidence>
<dbReference type="EMBL" id="CP007739">
    <property type="protein sequence ID" value="AIE60722.1"/>
    <property type="molecule type" value="Genomic_DNA"/>
</dbReference>
<dbReference type="PANTHER" id="PTHR12049">
    <property type="entry name" value="PROTEIN ARGININE METHYLTRANSFERASE NDUFAF7, MITOCHONDRIAL"/>
    <property type="match status" value="1"/>
</dbReference>
<dbReference type="GO" id="GO:0035243">
    <property type="term" value="F:protein-arginine omega-N symmetric methyltransferase activity"/>
    <property type="evidence" value="ECO:0007669"/>
    <property type="project" value="TreeGrafter"/>
</dbReference>
<dbReference type="eggNOG" id="COG1565">
    <property type="taxonomic scope" value="Bacteria"/>
</dbReference>
<dbReference type="STRING" id="796606.BMMGA3_11635"/>
<dbReference type="OrthoDB" id="9794208at2"/>
<evidence type="ECO:0000256" key="1">
    <source>
        <dbReference type="ARBA" id="ARBA00022603"/>
    </source>
</evidence>
<dbReference type="RefSeq" id="WP_004435648.1">
    <property type="nucleotide sequence ID" value="NZ_ADWW01000002.1"/>
</dbReference>
<gene>
    <name evidence="3" type="ORF">BMMGA3_11635</name>
</gene>
<keyword evidence="4" id="KW-1185">Reference proteome</keyword>
<reference evidence="3 4" key="1">
    <citation type="journal article" date="2015" name="BMC Genomics">
        <title>Transcriptome analysis of thermophilic methylotrophic Bacillus methanolicus MGA3 using RNA-sequencing provides detailed insights into its previously uncharted transcriptional landscape.</title>
        <authorList>
            <person name="Irla M."/>
            <person name="Neshat A."/>
            <person name="Brautaset T."/>
            <person name="Ruckert C."/>
            <person name="Kalinowski J."/>
            <person name="Wendisch V.F."/>
        </authorList>
    </citation>
    <scope>NUCLEOTIDE SEQUENCE [LARGE SCALE GENOMIC DNA]</scope>
    <source>
        <strain evidence="4">MGA3 / ATCC 53907</strain>
    </source>
</reference>
<evidence type="ECO:0008006" key="5">
    <source>
        <dbReference type="Google" id="ProtNLM"/>
    </source>
</evidence>